<evidence type="ECO:0000256" key="6">
    <source>
        <dbReference type="ARBA" id="ARBA00023268"/>
    </source>
</evidence>
<sequence>MAFNLKKKQSTNKKTTDKPKTKKKITRRHIVNSICIVFLSSVLVVSLVCFVLLQNILSNSGDVTGELTAQASTRIYDKDGELITTLAGNDGVRENKTYDQMPQVVIDAFLSIEDSRFFSHNGFDLPRFIKSGYENVLAGGFAQGGSTLTMQLVDVTMFQDFDGTTASTSDKLEQKVLEIFKSMEIEDEMSKEEIIENYLNQVNFGGAARGIQKGAEYYFDKDVEQLNLSEAAFLAGVVNAPGYYNPYLDVTTSEDGTVTVNHYDEAVERRDETLYLMKYHGYITQEEYDLAISTELAFTLSGETRFSVDEYSSFVQYVTREVLEKTGIDPYTTSMDIYTTMDRNAQDYADAICNETAEYTHKEGTFAISEQYNDRYQAAFAVINKDGGIVALGNGFGADEDEKKARSWNVDKEFGSTVKPLIDYAPAVEDLGWASSHVVPDEPMEYATSVMFNADRKFHGDMDLQKALNYSYNVPAYYTLSQVVNKIGNDGVKDYLTKLGFDEDVVNGYDDSTLAYSIGGREFKGTPLELASAYQTLANNGEHTDVYSVSKVVFKDGSDDYVASQESQRVYSDGTSWIINHLLSGVVDSAITDVSSLTSADYQIYGKSGTTHYDEITADEYGAEYNGRAKDKWVVGYTDEYIVASWAGYDAASGSERNYLNEDEIIYWNLAGDITRTMLDVVTNYGETASKTEAPQSDEVTSITHVAGVFPYAAASGDVSSDLVVNGFILKKHATTLDTISPDPLEEPSSFTMSLTGNNLEFTLSEYPDKEKLKVAEKTKTVTVAGVSASVTKIFDKSFLYGAVTYQVDIELNGNKLTTVSPENGKGTFSQWGKELENGDKVKACGYYKYANTDEKETSHLCQELVVSGVEKTYTIDNSFSLLFDGNTTAAQAKTKIDSYMKSNYEDVKYEIIETSSVSTGSLDTDKSTLQAGTKVDTKTTYYIYIGK</sequence>
<keyword evidence="4 13" id="KW-0808">Transferase</keyword>
<evidence type="ECO:0000259" key="12">
    <source>
        <dbReference type="Pfam" id="PF00912"/>
    </source>
</evidence>
<dbReference type="EMBL" id="JAUSUR010000001">
    <property type="protein sequence ID" value="MDQ0359607.1"/>
    <property type="molecule type" value="Genomic_DNA"/>
</dbReference>
<keyword evidence="2" id="KW-0645">Protease</keyword>
<keyword evidence="10" id="KW-1133">Transmembrane helix</keyword>
<keyword evidence="6" id="KW-0511">Multifunctional enzyme</keyword>
<dbReference type="RefSeq" id="WP_307404861.1">
    <property type="nucleotide sequence ID" value="NZ_JAUSUR010000001.1"/>
</dbReference>
<feature type="compositionally biased region" description="Basic residues" evidence="9">
    <location>
        <begin position="1"/>
        <end position="11"/>
    </location>
</feature>
<feature type="domain" description="Glycosyl transferase family 51" evidence="12">
    <location>
        <begin position="80"/>
        <end position="254"/>
    </location>
</feature>
<dbReference type="InterPro" id="IPR023346">
    <property type="entry name" value="Lysozyme-like_dom_sf"/>
</dbReference>
<dbReference type="InterPro" id="IPR036950">
    <property type="entry name" value="PBP_transglycosylase"/>
</dbReference>
<feature type="transmembrane region" description="Helical" evidence="10">
    <location>
        <begin position="30"/>
        <end position="53"/>
    </location>
</feature>
<gene>
    <name evidence="13" type="ORF">J2S15_000338</name>
</gene>
<dbReference type="EC" id="2.4.1.-" evidence="13"/>
<keyword evidence="1" id="KW-0121">Carboxypeptidase</keyword>
<evidence type="ECO:0000256" key="1">
    <source>
        <dbReference type="ARBA" id="ARBA00022645"/>
    </source>
</evidence>
<evidence type="ECO:0000256" key="9">
    <source>
        <dbReference type="SAM" id="MobiDB-lite"/>
    </source>
</evidence>
<evidence type="ECO:0000256" key="5">
    <source>
        <dbReference type="ARBA" id="ARBA00022801"/>
    </source>
</evidence>
<dbReference type="InterPro" id="IPR001264">
    <property type="entry name" value="Glyco_trans_51"/>
</dbReference>
<comment type="caution">
    <text evidence="13">The sequence shown here is derived from an EMBL/GenBank/DDBJ whole genome shotgun (WGS) entry which is preliminary data.</text>
</comment>
<evidence type="ECO:0000256" key="7">
    <source>
        <dbReference type="ARBA" id="ARBA00034000"/>
    </source>
</evidence>
<dbReference type="GO" id="GO:0016787">
    <property type="term" value="F:hydrolase activity"/>
    <property type="evidence" value="ECO:0007669"/>
    <property type="project" value="UniProtKB-KW"/>
</dbReference>
<proteinExistence type="predicted"/>
<dbReference type="GO" id="GO:0016757">
    <property type="term" value="F:glycosyltransferase activity"/>
    <property type="evidence" value="ECO:0007669"/>
    <property type="project" value="UniProtKB-KW"/>
</dbReference>
<keyword evidence="3 13" id="KW-0328">Glycosyltransferase</keyword>
<dbReference type="SUPFAM" id="SSF53955">
    <property type="entry name" value="Lysozyme-like"/>
    <property type="match status" value="1"/>
</dbReference>
<reference evidence="13 14" key="1">
    <citation type="submission" date="2023-07" db="EMBL/GenBank/DDBJ databases">
        <title>Genomic Encyclopedia of Type Strains, Phase IV (KMG-IV): sequencing the most valuable type-strain genomes for metagenomic binning, comparative biology and taxonomic classification.</title>
        <authorList>
            <person name="Goeker M."/>
        </authorList>
    </citation>
    <scope>NUCLEOTIDE SEQUENCE [LARGE SCALE GENOMIC DNA]</scope>
    <source>
        <strain evidence="13 14">DSM 16784</strain>
    </source>
</reference>
<evidence type="ECO:0000259" key="11">
    <source>
        <dbReference type="Pfam" id="PF00905"/>
    </source>
</evidence>
<evidence type="ECO:0000256" key="4">
    <source>
        <dbReference type="ARBA" id="ARBA00022679"/>
    </source>
</evidence>
<keyword evidence="10" id="KW-0472">Membrane</keyword>
<protein>
    <submittedName>
        <fullName evidence="13">Penicillin-binding protein 1A</fullName>
        <ecNumber evidence="13">2.4.1.-</ecNumber>
        <ecNumber evidence="13">3.4.-.-</ecNumber>
    </submittedName>
</protein>
<evidence type="ECO:0000256" key="8">
    <source>
        <dbReference type="ARBA" id="ARBA00049902"/>
    </source>
</evidence>
<dbReference type="InterPro" id="IPR012338">
    <property type="entry name" value="Beta-lactam/transpept-like"/>
</dbReference>
<keyword evidence="14" id="KW-1185">Reference proteome</keyword>
<evidence type="ECO:0000313" key="14">
    <source>
        <dbReference type="Proteomes" id="UP001230220"/>
    </source>
</evidence>
<comment type="catalytic activity">
    <reaction evidence="7">
        <text>Preferential cleavage: (Ac)2-L-Lys-D-Ala-|-D-Ala. Also transpeptidation of peptidyl-alanyl moieties that are N-acyl substituents of D-alanine.</text>
        <dbReference type="EC" id="3.4.16.4"/>
    </reaction>
</comment>
<evidence type="ECO:0000256" key="2">
    <source>
        <dbReference type="ARBA" id="ARBA00022670"/>
    </source>
</evidence>
<dbReference type="PANTHER" id="PTHR32282">
    <property type="entry name" value="BINDING PROTEIN TRANSPEPTIDASE, PUTATIVE-RELATED"/>
    <property type="match status" value="1"/>
</dbReference>
<name>A0ABU0DY90_9FIRM</name>
<evidence type="ECO:0000256" key="3">
    <source>
        <dbReference type="ARBA" id="ARBA00022676"/>
    </source>
</evidence>
<feature type="region of interest" description="Disordered" evidence="9">
    <location>
        <begin position="1"/>
        <end position="23"/>
    </location>
</feature>
<dbReference type="PANTHER" id="PTHR32282:SF29">
    <property type="entry name" value="PENICILLIN-BINDING PROTEIN 1A"/>
    <property type="match status" value="1"/>
</dbReference>
<comment type="catalytic activity">
    <reaction evidence="8">
        <text>[GlcNAc-(1-&gt;4)-Mur2Ac(oyl-L-Ala-gamma-D-Glu-L-Lys-D-Ala-D-Ala)](n)-di-trans,octa-cis-undecaprenyl diphosphate + beta-D-GlcNAc-(1-&gt;4)-Mur2Ac(oyl-L-Ala-gamma-D-Glu-L-Lys-D-Ala-D-Ala)-di-trans,octa-cis-undecaprenyl diphosphate = [GlcNAc-(1-&gt;4)-Mur2Ac(oyl-L-Ala-gamma-D-Glu-L-Lys-D-Ala-D-Ala)](n+1)-di-trans,octa-cis-undecaprenyl diphosphate + di-trans,octa-cis-undecaprenyl diphosphate + H(+)</text>
        <dbReference type="Rhea" id="RHEA:23708"/>
        <dbReference type="Rhea" id="RHEA-COMP:9602"/>
        <dbReference type="Rhea" id="RHEA-COMP:9603"/>
        <dbReference type="ChEBI" id="CHEBI:15378"/>
        <dbReference type="ChEBI" id="CHEBI:58405"/>
        <dbReference type="ChEBI" id="CHEBI:60033"/>
        <dbReference type="ChEBI" id="CHEBI:78435"/>
        <dbReference type="EC" id="2.4.99.28"/>
    </reaction>
</comment>
<feature type="domain" description="Penicillin-binding protein transpeptidase" evidence="11">
    <location>
        <begin position="379"/>
        <end position="639"/>
    </location>
</feature>
<dbReference type="EC" id="3.4.-.-" evidence="13"/>
<organism evidence="13 14">
    <name type="scientific">Breznakia pachnodae</name>
    <dbReference type="NCBI Taxonomy" id="265178"/>
    <lineage>
        <taxon>Bacteria</taxon>
        <taxon>Bacillati</taxon>
        <taxon>Bacillota</taxon>
        <taxon>Erysipelotrichia</taxon>
        <taxon>Erysipelotrichales</taxon>
        <taxon>Erysipelotrichaceae</taxon>
        <taxon>Breznakia</taxon>
    </lineage>
</organism>
<dbReference type="Gene3D" id="3.40.710.10">
    <property type="entry name" value="DD-peptidase/beta-lactamase superfamily"/>
    <property type="match status" value="1"/>
</dbReference>
<dbReference type="Pfam" id="PF00905">
    <property type="entry name" value="Transpeptidase"/>
    <property type="match status" value="1"/>
</dbReference>
<accession>A0ABU0DY90</accession>
<evidence type="ECO:0000313" key="13">
    <source>
        <dbReference type="EMBL" id="MDQ0359607.1"/>
    </source>
</evidence>
<keyword evidence="5 13" id="KW-0378">Hydrolase</keyword>
<keyword evidence="10" id="KW-0812">Transmembrane</keyword>
<dbReference type="InterPro" id="IPR050396">
    <property type="entry name" value="Glycosyltr_51/Transpeptidase"/>
</dbReference>
<dbReference type="InterPro" id="IPR001460">
    <property type="entry name" value="PCN-bd_Tpept"/>
</dbReference>
<dbReference type="Proteomes" id="UP001230220">
    <property type="component" value="Unassembled WGS sequence"/>
</dbReference>
<dbReference type="Gene3D" id="1.10.3810.10">
    <property type="entry name" value="Biosynthetic peptidoglycan transglycosylase-like"/>
    <property type="match status" value="1"/>
</dbReference>
<dbReference type="SUPFAM" id="SSF56601">
    <property type="entry name" value="beta-lactamase/transpeptidase-like"/>
    <property type="match status" value="1"/>
</dbReference>
<evidence type="ECO:0000256" key="10">
    <source>
        <dbReference type="SAM" id="Phobius"/>
    </source>
</evidence>
<dbReference type="Pfam" id="PF00912">
    <property type="entry name" value="Transgly"/>
    <property type="match status" value="1"/>
</dbReference>